<dbReference type="Gene3D" id="1.10.443.10">
    <property type="entry name" value="Intergrase catalytic core"/>
    <property type="match status" value="1"/>
</dbReference>
<sequence>MYDYTAIKYLYSREKEILFKTIENDTSKYHIRNKAIFCLAEYAGLRASEVGLIHFSDINLESREVYFHRLKNSNNNTLRIIDNDVYTALIDYMQERKSQNNDSQVLFLSQKGNPISRKVLDNLMKKYCAAAGIPKEKAHFHTLKHTRAVELAELGLDTKEIQYWIGHKSIKNTEIYFQFTSKQQETLYKKILFLQNSPSLL</sequence>
<keyword evidence="2" id="KW-0229">DNA integration</keyword>
<dbReference type="Pfam" id="PF00589">
    <property type="entry name" value="Phage_integrase"/>
    <property type="match status" value="1"/>
</dbReference>
<organism evidence="5 6">
    <name type="scientific">Roseburia yibonii</name>
    <dbReference type="NCBI Taxonomy" id="2763063"/>
    <lineage>
        <taxon>Bacteria</taxon>
        <taxon>Bacillati</taxon>
        <taxon>Bacillota</taxon>
        <taxon>Clostridia</taxon>
        <taxon>Lachnospirales</taxon>
        <taxon>Lachnospiraceae</taxon>
        <taxon>Roseburia</taxon>
    </lineage>
</organism>
<dbReference type="InterPro" id="IPR050090">
    <property type="entry name" value="Tyrosine_recombinase_XerCD"/>
</dbReference>
<reference evidence="5 6" key="1">
    <citation type="submission" date="2020-08" db="EMBL/GenBank/DDBJ databases">
        <title>Genome public.</title>
        <authorList>
            <person name="Liu C."/>
            <person name="Sun Q."/>
        </authorList>
    </citation>
    <scope>NUCLEOTIDE SEQUENCE [LARGE SCALE GENOMIC DNA]</scope>
    <source>
        <strain evidence="5 6">BX0805</strain>
    </source>
</reference>
<dbReference type="RefSeq" id="WP_176924655.1">
    <property type="nucleotide sequence ID" value="NZ_JACOQH010000013.1"/>
</dbReference>
<gene>
    <name evidence="5" type="ORF">H8Z76_13180</name>
</gene>
<evidence type="ECO:0000259" key="4">
    <source>
        <dbReference type="PROSITE" id="PS51898"/>
    </source>
</evidence>
<dbReference type="PROSITE" id="PS51898">
    <property type="entry name" value="TYR_RECOMBINASE"/>
    <property type="match status" value="1"/>
</dbReference>
<dbReference type="PANTHER" id="PTHR30349">
    <property type="entry name" value="PHAGE INTEGRASE-RELATED"/>
    <property type="match status" value="1"/>
</dbReference>
<dbReference type="InterPro" id="IPR002104">
    <property type="entry name" value="Integrase_catalytic"/>
</dbReference>
<comment type="subcellular location">
    <subcellularLocation>
        <location evidence="1">Cytoplasm</location>
    </subcellularLocation>
</comment>
<evidence type="ECO:0000256" key="1">
    <source>
        <dbReference type="ARBA" id="ARBA00004496"/>
    </source>
</evidence>
<comment type="caution">
    <text evidence="5">The sequence shown here is derived from an EMBL/GenBank/DDBJ whole genome shotgun (WGS) entry which is preliminary data.</text>
</comment>
<dbReference type="EMBL" id="JACOQH010000013">
    <property type="protein sequence ID" value="MBC5754936.1"/>
    <property type="molecule type" value="Genomic_DNA"/>
</dbReference>
<name>A0ABR7IDD5_9FIRM</name>
<proteinExistence type="predicted"/>
<dbReference type="PANTHER" id="PTHR30349:SF77">
    <property type="entry name" value="TYROSINE RECOMBINASE XERC"/>
    <property type="match status" value="1"/>
</dbReference>
<dbReference type="SUPFAM" id="SSF56349">
    <property type="entry name" value="DNA breaking-rejoining enzymes"/>
    <property type="match status" value="1"/>
</dbReference>
<evidence type="ECO:0000256" key="3">
    <source>
        <dbReference type="ARBA" id="ARBA00023172"/>
    </source>
</evidence>
<evidence type="ECO:0000256" key="2">
    <source>
        <dbReference type="ARBA" id="ARBA00022908"/>
    </source>
</evidence>
<dbReference type="InterPro" id="IPR013762">
    <property type="entry name" value="Integrase-like_cat_sf"/>
</dbReference>
<feature type="domain" description="Tyr recombinase" evidence="4">
    <location>
        <begin position="5"/>
        <end position="189"/>
    </location>
</feature>
<keyword evidence="3" id="KW-0233">DNA recombination</keyword>
<keyword evidence="6" id="KW-1185">Reference proteome</keyword>
<evidence type="ECO:0000313" key="6">
    <source>
        <dbReference type="Proteomes" id="UP000621540"/>
    </source>
</evidence>
<accession>A0ABR7IDD5</accession>
<protein>
    <submittedName>
        <fullName evidence="5">Tyrosine-type recombinase/integrase</fullName>
    </submittedName>
</protein>
<dbReference type="InterPro" id="IPR011010">
    <property type="entry name" value="DNA_brk_join_enz"/>
</dbReference>
<evidence type="ECO:0000313" key="5">
    <source>
        <dbReference type="EMBL" id="MBC5754936.1"/>
    </source>
</evidence>
<dbReference type="Proteomes" id="UP000621540">
    <property type="component" value="Unassembled WGS sequence"/>
</dbReference>